<reference evidence="2 3" key="1">
    <citation type="submission" date="2020-08" db="EMBL/GenBank/DDBJ databases">
        <title>Genomic Encyclopedia of Type Strains, Phase IV (KMG-IV): sequencing the most valuable type-strain genomes for metagenomic binning, comparative biology and taxonomic classification.</title>
        <authorList>
            <person name="Goeker M."/>
        </authorList>
    </citation>
    <scope>NUCLEOTIDE SEQUENCE [LARGE SCALE GENOMIC DNA]</scope>
    <source>
        <strain evidence="2 3">DSM 15867</strain>
    </source>
</reference>
<dbReference type="AlphaFoldDB" id="A0A7W7EW23"/>
<comment type="caution">
    <text evidence="2">The sequence shown here is derived from an EMBL/GenBank/DDBJ whole genome shotgun (WGS) entry which is preliminary data.</text>
</comment>
<sequence>MEKCAAFRKRNANQNTVPLYLEEVAIQWETPSVAVTAGTRLTRGGDRSSELLLSGQAVATAEHWSTPKASDGEEGGPNMRGSKGDQPLPAQAAHWPDPCSLPDRPTPSGEKSSETRRRLNPLFVEWLMGWPEGLSGFDTAGTASCHSPQPPRGCGCMDCWLTRQREALSKLLTIAPPAQGSLL</sequence>
<organism evidence="2 3">
    <name type="scientific">Sphingomonas abaci</name>
    <dbReference type="NCBI Taxonomy" id="237611"/>
    <lineage>
        <taxon>Bacteria</taxon>
        <taxon>Pseudomonadati</taxon>
        <taxon>Pseudomonadota</taxon>
        <taxon>Alphaproteobacteria</taxon>
        <taxon>Sphingomonadales</taxon>
        <taxon>Sphingomonadaceae</taxon>
        <taxon>Sphingomonas</taxon>
    </lineage>
</organism>
<proteinExistence type="predicted"/>
<evidence type="ECO:0000313" key="3">
    <source>
        <dbReference type="Proteomes" id="UP000574769"/>
    </source>
</evidence>
<feature type="region of interest" description="Disordered" evidence="1">
    <location>
        <begin position="56"/>
        <end position="116"/>
    </location>
</feature>
<keyword evidence="3" id="KW-1185">Reference proteome</keyword>
<dbReference type="Proteomes" id="UP000574769">
    <property type="component" value="Unassembled WGS sequence"/>
</dbReference>
<evidence type="ECO:0000256" key="1">
    <source>
        <dbReference type="SAM" id="MobiDB-lite"/>
    </source>
</evidence>
<accession>A0A7W7EW23</accession>
<protein>
    <submittedName>
        <fullName evidence="2">Uncharacterized protein</fullName>
    </submittedName>
</protein>
<gene>
    <name evidence="2" type="ORF">GGQ96_000218</name>
</gene>
<dbReference type="EMBL" id="JACHNY010000001">
    <property type="protein sequence ID" value="MBB4616112.1"/>
    <property type="molecule type" value="Genomic_DNA"/>
</dbReference>
<evidence type="ECO:0000313" key="2">
    <source>
        <dbReference type="EMBL" id="MBB4616112.1"/>
    </source>
</evidence>
<name>A0A7W7EW23_9SPHN</name>